<dbReference type="Pfam" id="PF04247">
    <property type="entry name" value="SirB"/>
    <property type="match status" value="1"/>
</dbReference>
<keyword evidence="3" id="KW-1185">Reference proteome</keyword>
<proteinExistence type="predicted"/>
<accession>A0A931ISX0</accession>
<keyword evidence="1" id="KW-0812">Transmembrane</keyword>
<feature type="transmembrane region" description="Helical" evidence="1">
    <location>
        <begin position="98"/>
        <end position="118"/>
    </location>
</feature>
<dbReference type="GO" id="GO:0005886">
    <property type="term" value="C:plasma membrane"/>
    <property type="evidence" value="ECO:0007669"/>
    <property type="project" value="TreeGrafter"/>
</dbReference>
<dbReference type="InterPro" id="IPR007360">
    <property type="entry name" value="SirB"/>
</dbReference>
<comment type="caution">
    <text evidence="2">The sequence shown here is derived from an EMBL/GenBank/DDBJ whole genome shotgun (WGS) entry which is preliminary data.</text>
</comment>
<organism evidence="2 3">
    <name type="scientific">Inhella gelatinilytica</name>
    <dbReference type="NCBI Taxonomy" id="2795030"/>
    <lineage>
        <taxon>Bacteria</taxon>
        <taxon>Pseudomonadati</taxon>
        <taxon>Pseudomonadota</taxon>
        <taxon>Betaproteobacteria</taxon>
        <taxon>Burkholderiales</taxon>
        <taxon>Sphaerotilaceae</taxon>
        <taxon>Inhella</taxon>
    </lineage>
</organism>
<feature type="transmembrane region" description="Helical" evidence="1">
    <location>
        <begin position="47"/>
        <end position="66"/>
    </location>
</feature>
<dbReference type="PANTHER" id="PTHR39594">
    <property type="entry name" value="PROTEIN YCHQ"/>
    <property type="match status" value="1"/>
</dbReference>
<dbReference type="AlphaFoldDB" id="A0A931ISX0"/>
<keyword evidence="1" id="KW-0472">Membrane</keyword>
<gene>
    <name evidence="2" type="ORF">I7X43_04545</name>
</gene>
<feature type="transmembrane region" description="Helical" evidence="1">
    <location>
        <begin position="72"/>
        <end position="91"/>
    </location>
</feature>
<reference evidence="2" key="1">
    <citation type="submission" date="2020-12" db="EMBL/GenBank/DDBJ databases">
        <title>The genome sequence of Inhella sp. 4Y17.</title>
        <authorList>
            <person name="Liu Y."/>
        </authorList>
    </citation>
    <scope>NUCLEOTIDE SEQUENCE</scope>
    <source>
        <strain evidence="2">4Y10</strain>
    </source>
</reference>
<evidence type="ECO:0000256" key="1">
    <source>
        <dbReference type="SAM" id="Phobius"/>
    </source>
</evidence>
<protein>
    <submittedName>
        <fullName evidence="2">SirB2 family protein</fullName>
    </submittedName>
</protein>
<dbReference type="PIRSF" id="PIRSF005610">
    <property type="entry name" value="SirB"/>
    <property type="match status" value="1"/>
</dbReference>
<keyword evidence="1" id="KW-1133">Transmembrane helix</keyword>
<dbReference type="PANTHER" id="PTHR39594:SF1">
    <property type="entry name" value="PROTEIN YCHQ"/>
    <property type="match status" value="1"/>
</dbReference>
<dbReference type="EMBL" id="JAEDAL010000001">
    <property type="protein sequence ID" value="MBH9552115.1"/>
    <property type="molecule type" value="Genomic_DNA"/>
</dbReference>
<dbReference type="Proteomes" id="UP000620139">
    <property type="component" value="Unassembled WGS sequence"/>
</dbReference>
<name>A0A931ISX0_9BURK</name>
<evidence type="ECO:0000313" key="3">
    <source>
        <dbReference type="Proteomes" id="UP000620139"/>
    </source>
</evidence>
<feature type="transmembrane region" description="Helical" evidence="1">
    <location>
        <begin position="20"/>
        <end position="40"/>
    </location>
</feature>
<sequence>MVSPELYVALRHSHLGLVSLSVALFALRGLGALSGAAWPLRPAARGLSVAIDVVLLLTGVSLAVGLQVSQAWLPVKLGWLVAYIGLGSLALKRAPTRAAKALAFVLALGCVTMLVGVARAHHPLGWFA</sequence>
<evidence type="ECO:0000313" key="2">
    <source>
        <dbReference type="EMBL" id="MBH9552115.1"/>
    </source>
</evidence>